<feature type="transmembrane region" description="Helical" evidence="1">
    <location>
        <begin position="186"/>
        <end position="207"/>
    </location>
</feature>
<sequence>MAYVFLVPACLLAMLSALRLCRLVAAIDPTISGTPVRGRSPEDGFAEREPDLFDAAYLAGGPERVVDLTLVRMVAKGVLHLAHTGWTSVARPHPQNELEAAVLTAIGPEGQCRTEELRREVAHGAAVLEIADRLTRWGLAVAPGTRDTLAQAVAGVRWSLVATLGLFAAALGAAGARDLTGARIGLAALAAWFTLPLVLSAGTLLMARIEVYPVTPWAAPPGQDLLRGLRAGARRARAGGFRGADQTLTLILRGPSALREPYLRAALRPPQSL</sequence>
<organism evidence="3 4">
    <name type="scientific">Streptacidiphilus fuscans</name>
    <dbReference type="NCBI Taxonomy" id="2789292"/>
    <lineage>
        <taxon>Bacteria</taxon>
        <taxon>Bacillati</taxon>
        <taxon>Actinomycetota</taxon>
        <taxon>Actinomycetes</taxon>
        <taxon>Kitasatosporales</taxon>
        <taxon>Streptomycetaceae</taxon>
        <taxon>Streptacidiphilus</taxon>
    </lineage>
</organism>
<keyword evidence="4" id="KW-1185">Reference proteome</keyword>
<dbReference type="AlphaFoldDB" id="A0A931B819"/>
<evidence type="ECO:0000313" key="3">
    <source>
        <dbReference type="EMBL" id="MBF9071182.1"/>
    </source>
</evidence>
<feature type="chain" id="PRO_5039049882" evidence="2">
    <location>
        <begin position="20"/>
        <end position="273"/>
    </location>
</feature>
<dbReference type="InterPro" id="IPR026467">
    <property type="entry name" value="Ser/Gly_Cys_C_dom"/>
</dbReference>
<feature type="signal peptide" evidence="2">
    <location>
        <begin position="1"/>
        <end position="19"/>
    </location>
</feature>
<dbReference type="Proteomes" id="UP000657385">
    <property type="component" value="Unassembled WGS sequence"/>
</dbReference>
<evidence type="ECO:0000256" key="1">
    <source>
        <dbReference type="SAM" id="Phobius"/>
    </source>
</evidence>
<keyword evidence="1" id="KW-1133">Transmembrane helix</keyword>
<dbReference type="EMBL" id="JADPRT010000011">
    <property type="protein sequence ID" value="MBF9071182.1"/>
    <property type="molecule type" value="Genomic_DNA"/>
</dbReference>
<feature type="transmembrane region" description="Helical" evidence="1">
    <location>
        <begin position="155"/>
        <end position="174"/>
    </location>
</feature>
<name>A0A931B819_9ACTN</name>
<accession>A0A931B819</accession>
<gene>
    <name evidence="3" type="ORF">I2501_24505</name>
</gene>
<protein>
    <submittedName>
        <fullName evidence="3">TIGR04222 domain-containing membrane protein</fullName>
    </submittedName>
</protein>
<keyword evidence="2" id="KW-0732">Signal</keyword>
<proteinExistence type="predicted"/>
<keyword evidence="1" id="KW-0812">Transmembrane</keyword>
<evidence type="ECO:0000256" key="2">
    <source>
        <dbReference type="SAM" id="SignalP"/>
    </source>
</evidence>
<evidence type="ECO:0000313" key="4">
    <source>
        <dbReference type="Proteomes" id="UP000657385"/>
    </source>
</evidence>
<keyword evidence="1" id="KW-0472">Membrane</keyword>
<dbReference type="NCBIfam" id="TIGR04222">
    <property type="entry name" value="near_uncomplex"/>
    <property type="match status" value="1"/>
</dbReference>
<reference evidence="3" key="1">
    <citation type="submission" date="2020-11" db="EMBL/GenBank/DDBJ databases">
        <title>Isolation and identification of active actinomycetes.</title>
        <authorList>
            <person name="Yu B."/>
        </authorList>
    </citation>
    <scope>NUCLEOTIDE SEQUENCE</scope>
    <source>
        <strain evidence="3">NEAU-YB345</strain>
    </source>
</reference>
<comment type="caution">
    <text evidence="3">The sequence shown here is derived from an EMBL/GenBank/DDBJ whole genome shotgun (WGS) entry which is preliminary data.</text>
</comment>